<keyword evidence="3" id="KW-0732">Signal</keyword>
<evidence type="ECO:0000313" key="5">
    <source>
        <dbReference type="EMBL" id="CAF3515753.1"/>
    </source>
</evidence>
<accession>A0A819QL47</accession>
<dbReference type="EMBL" id="CAJNON010000775">
    <property type="protein sequence ID" value="CAF1375537.1"/>
    <property type="molecule type" value="Genomic_DNA"/>
</dbReference>
<feature type="chain" id="PRO_5036235868" evidence="3">
    <location>
        <begin position="22"/>
        <end position="438"/>
    </location>
</feature>
<name>A0A819QL47_9BILA</name>
<dbReference type="AlphaFoldDB" id="A0A819QL47"/>
<feature type="region of interest" description="Disordered" evidence="1">
    <location>
        <begin position="234"/>
        <end position="259"/>
    </location>
</feature>
<dbReference type="InterPro" id="IPR032675">
    <property type="entry name" value="LRR_dom_sf"/>
</dbReference>
<dbReference type="Proteomes" id="UP000663891">
    <property type="component" value="Unassembled WGS sequence"/>
</dbReference>
<dbReference type="SMART" id="SM00368">
    <property type="entry name" value="LRR_RI"/>
    <property type="match status" value="7"/>
</dbReference>
<sequence length="438" mass="49090">MSNQSITTFLMLPTLTTLHFGWTKIGDVGIRYLGDILRNNTTFTTLDLRSNQIGRVGAQHLADALEDDTTLTTLILGYNHIGHIGTQHLANALRHNTTLTTLHLWRNEIGDVGVQHLGDMLRNNTTLTTLDLRSNQIGDVGAQYLADALENNTTLTTLHLFCNQIGDAGAQHLADTLRHNTTLTTLDLRGNQLGLVGVQHFVDALQQNRQDTMHSIFRVFLIITVFTIAIYCQGGGGSRSGSRSRSSRSFSSYRSSQNCTNGTCQQQDTIIGYTIAGSALIIFGIACYQIWWQGRPAHSNATYIDLPSNEAELQESNHFISGFWSSQYYQYNIWHGPYQFSLLFDSETQKVTGNGSDDVGMYTIEGIYSTRTNRMGLIKTYKKGTGNPIQNLGHDVTIQVVWNSNQHQFEGKWYVRTNKYSGQDKFHLNLEKSYKAME</sequence>
<reference evidence="6" key="1">
    <citation type="submission" date="2021-02" db="EMBL/GenBank/DDBJ databases">
        <authorList>
            <person name="Nowell W R."/>
        </authorList>
    </citation>
    <scope>NUCLEOTIDE SEQUENCE</scope>
</reference>
<dbReference type="EMBL" id="CAJOAZ010000068">
    <property type="protein sequence ID" value="CAF3515753.1"/>
    <property type="molecule type" value="Genomic_DNA"/>
</dbReference>
<dbReference type="Pfam" id="PF13516">
    <property type="entry name" value="LRR_6"/>
    <property type="match status" value="7"/>
</dbReference>
<dbReference type="InterPro" id="IPR001611">
    <property type="entry name" value="Leu-rich_rpt"/>
</dbReference>
<dbReference type="SUPFAM" id="SSF52047">
    <property type="entry name" value="RNI-like"/>
    <property type="match status" value="1"/>
</dbReference>
<evidence type="ECO:0000256" key="2">
    <source>
        <dbReference type="SAM" id="Phobius"/>
    </source>
</evidence>
<evidence type="ECO:0000313" key="4">
    <source>
        <dbReference type="EMBL" id="CAF1375537.1"/>
    </source>
</evidence>
<evidence type="ECO:0000313" key="7">
    <source>
        <dbReference type="Proteomes" id="UP000663881"/>
    </source>
</evidence>
<feature type="signal peptide" evidence="3">
    <location>
        <begin position="1"/>
        <end position="21"/>
    </location>
</feature>
<protein>
    <submittedName>
        <fullName evidence="6">Uncharacterized protein</fullName>
    </submittedName>
</protein>
<evidence type="ECO:0000256" key="1">
    <source>
        <dbReference type="SAM" id="MobiDB-lite"/>
    </source>
</evidence>
<dbReference type="Proteomes" id="UP000663881">
    <property type="component" value="Unassembled WGS sequence"/>
</dbReference>
<gene>
    <name evidence="6" type="ORF">OKA104_LOCUS31920</name>
    <name evidence="5" type="ORF">OXD698_LOCUS2140</name>
    <name evidence="4" type="ORF">VCS650_LOCUS35105</name>
</gene>
<dbReference type="PANTHER" id="PTHR24114">
    <property type="entry name" value="LEUCINE RICH REPEAT FAMILY PROTEIN"/>
    <property type="match status" value="1"/>
</dbReference>
<evidence type="ECO:0000313" key="6">
    <source>
        <dbReference type="EMBL" id="CAF4036927.1"/>
    </source>
</evidence>
<proteinExistence type="predicted"/>
<feature type="transmembrane region" description="Helical" evidence="2">
    <location>
        <begin position="270"/>
        <end position="291"/>
    </location>
</feature>
<dbReference type="EMBL" id="CAJOAY010003725">
    <property type="protein sequence ID" value="CAF4036927.1"/>
    <property type="molecule type" value="Genomic_DNA"/>
</dbReference>
<keyword evidence="2" id="KW-0472">Membrane</keyword>
<keyword evidence="2" id="KW-1133">Transmembrane helix</keyword>
<dbReference type="OrthoDB" id="10004397at2759"/>
<comment type="caution">
    <text evidence="6">The sequence shown here is derived from an EMBL/GenBank/DDBJ whole genome shotgun (WGS) entry which is preliminary data.</text>
</comment>
<dbReference type="InterPro" id="IPR052394">
    <property type="entry name" value="LRR-containing"/>
</dbReference>
<dbReference type="PANTHER" id="PTHR24114:SF2">
    <property type="entry name" value="F-BOX DOMAIN-CONTAINING PROTEIN-RELATED"/>
    <property type="match status" value="1"/>
</dbReference>
<feature type="transmembrane region" description="Helical" evidence="2">
    <location>
        <begin position="216"/>
        <end position="236"/>
    </location>
</feature>
<dbReference type="Gene3D" id="3.80.10.10">
    <property type="entry name" value="Ribonuclease Inhibitor"/>
    <property type="match status" value="2"/>
</dbReference>
<keyword evidence="2" id="KW-0812">Transmembrane</keyword>
<dbReference type="Proteomes" id="UP000663844">
    <property type="component" value="Unassembled WGS sequence"/>
</dbReference>
<feature type="compositionally biased region" description="Low complexity" evidence="1">
    <location>
        <begin position="240"/>
        <end position="256"/>
    </location>
</feature>
<organism evidence="6 7">
    <name type="scientific">Adineta steineri</name>
    <dbReference type="NCBI Taxonomy" id="433720"/>
    <lineage>
        <taxon>Eukaryota</taxon>
        <taxon>Metazoa</taxon>
        <taxon>Spiralia</taxon>
        <taxon>Gnathifera</taxon>
        <taxon>Rotifera</taxon>
        <taxon>Eurotatoria</taxon>
        <taxon>Bdelloidea</taxon>
        <taxon>Adinetida</taxon>
        <taxon>Adinetidae</taxon>
        <taxon>Adineta</taxon>
    </lineage>
</organism>
<evidence type="ECO:0000256" key="3">
    <source>
        <dbReference type="SAM" id="SignalP"/>
    </source>
</evidence>